<reference evidence="2 3" key="1">
    <citation type="submission" date="2018-02" db="EMBL/GenBank/DDBJ databases">
        <title>Complete genome sequence of Agrobacterium tumefaciens 1D1609.</title>
        <authorList>
            <person name="Cho S.-T."/>
            <person name="Haryono M."/>
            <person name="Chang H.-H."/>
            <person name="Santos M.N."/>
            <person name="Lai E.-M."/>
            <person name="Kuo C.-H."/>
        </authorList>
    </citation>
    <scope>NUCLEOTIDE SEQUENCE [LARGE SCALE GENOMIC DNA]</scope>
    <source>
        <strain evidence="2 3">1D1609</strain>
        <plasmid evidence="3">Plasmid pat1d1609a</plasmid>
    </source>
</reference>
<feature type="domain" description="LysR substrate-binding" evidence="1">
    <location>
        <begin position="8"/>
        <end position="169"/>
    </location>
</feature>
<proteinExistence type="predicted"/>
<dbReference type="Proteomes" id="UP000237717">
    <property type="component" value="Plasmid pAt1D1609a"/>
</dbReference>
<name>A0A2L2LLZ4_AGRTU</name>
<dbReference type="EMBL" id="CP026927">
    <property type="protein sequence ID" value="AVH45355.1"/>
    <property type="molecule type" value="Genomic_DNA"/>
</dbReference>
<keyword evidence="2" id="KW-0614">Plasmid</keyword>
<evidence type="ECO:0000259" key="1">
    <source>
        <dbReference type="Pfam" id="PF03466"/>
    </source>
</evidence>
<protein>
    <recommendedName>
        <fullName evidence="1">LysR substrate-binding domain-containing protein</fullName>
    </recommendedName>
</protein>
<organism evidence="2 3">
    <name type="scientific">Agrobacterium tumefaciens</name>
    <dbReference type="NCBI Taxonomy" id="358"/>
    <lineage>
        <taxon>Bacteria</taxon>
        <taxon>Pseudomonadati</taxon>
        <taxon>Pseudomonadota</taxon>
        <taxon>Alphaproteobacteria</taxon>
        <taxon>Hyphomicrobiales</taxon>
        <taxon>Rhizobiaceae</taxon>
        <taxon>Rhizobium/Agrobacterium group</taxon>
        <taxon>Agrobacterium</taxon>
        <taxon>Agrobacterium tumefaciens complex</taxon>
    </lineage>
</organism>
<dbReference type="AlphaFoldDB" id="A0A2L2LLZ4"/>
<geneLocation type="plasmid" evidence="3">
    <name>pat1d1609a</name>
</geneLocation>
<dbReference type="InterPro" id="IPR005119">
    <property type="entry name" value="LysR_subst-bd"/>
</dbReference>
<gene>
    <name evidence="2" type="ORF">At1D1609_53220</name>
</gene>
<dbReference type="SUPFAM" id="SSF53850">
    <property type="entry name" value="Periplasmic binding protein-like II"/>
    <property type="match status" value="1"/>
</dbReference>
<evidence type="ECO:0000313" key="2">
    <source>
        <dbReference type="EMBL" id="AVH45355.1"/>
    </source>
</evidence>
<sequence length="173" mass="19475">MINYLISDQVRDYRSAEVDLFVGPTTGMGPNEVAEHLFTDTIYPVCGVGFAELHRDKEGRITDLPLLHMDWTNPDWPRWAEFLRANGLSFNGLRGRRFSTYSILLKAAEGNQGLALGWGSFVIPLIDAGRLVRFSNLEMQDPIGFYLARNQRKLPSAATLQLAAWMTSEARRG</sequence>
<accession>A0A2L2LLZ4</accession>
<dbReference type="Gene3D" id="3.40.190.10">
    <property type="entry name" value="Periplasmic binding protein-like II"/>
    <property type="match status" value="2"/>
</dbReference>
<dbReference type="Pfam" id="PF03466">
    <property type="entry name" value="LysR_substrate"/>
    <property type="match status" value="1"/>
</dbReference>
<evidence type="ECO:0000313" key="3">
    <source>
        <dbReference type="Proteomes" id="UP000237717"/>
    </source>
</evidence>